<dbReference type="Proteomes" id="UP000811899">
    <property type="component" value="Unassembled WGS sequence"/>
</dbReference>
<keyword evidence="3" id="KW-1185">Reference proteome</keyword>
<comment type="caution">
    <text evidence="2">The sequence shown here is derived from an EMBL/GenBank/DDBJ whole genome shotgun (WGS) entry which is preliminary data.</text>
</comment>
<dbReference type="AlphaFoldDB" id="A0AAW4KZU6"/>
<gene>
    <name evidence="2" type="primary">traF</name>
    <name evidence="2" type="ORF">KI809_02075</name>
</gene>
<dbReference type="InterPro" id="IPR039555">
    <property type="entry name" value="TraF/TrbB"/>
</dbReference>
<evidence type="ECO:0000313" key="3">
    <source>
        <dbReference type="Proteomes" id="UP000811899"/>
    </source>
</evidence>
<dbReference type="InterPro" id="IPR036249">
    <property type="entry name" value="Thioredoxin-like_sf"/>
</dbReference>
<dbReference type="EMBL" id="JAHCVJ010000001">
    <property type="protein sequence ID" value="MBT0663075.1"/>
    <property type="molecule type" value="Genomic_DNA"/>
</dbReference>
<dbReference type="Gene3D" id="3.40.30.10">
    <property type="entry name" value="Glutaredoxin"/>
    <property type="match status" value="1"/>
</dbReference>
<evidence type="ECO:0000256" key="1">
    <source>
        <dbReference type="SAM" id="SignalP"/>
    </source>
</evidence>
<evidence type="ECO:0000313" key="2">
    <source>
        <dbReference type="EMBL" id="MBT0663075.1"/>
    </source>
</evidence>
<feature type="signal peptide" evidence="1">
    <location>
        <begin position="1"/>
        <end position="19"/>
    </location>
</feature>
<proteinExistence type="predicted"/>
<dbReference type="CDD" id="cd02947">
    <property type="entry name" value="TRX_family"/>
    <property type="match status" value="1"/>
</dbReference>
<sequence length="280" mass="32524">MRRSLMVLAILSLPATASANYYNDSAKGWWWYQKEPEKPAGKPEQKKKSPSKVPSLKDYTYEQIWEMHPDQFQEFAEALKKKAVQKPSEENVKEYFEVQEIARKKALAFSNVAQFVWQKYPELTTKKDYPITTPGNLARIAQINEERQRTLRDNREDFALIYFQRPDCSYCDEQSRILDWFTNETGWTVKSVNTRENPGFAAKFNVEITPALVLIQKGNQDYLPVSAGVISADEIEDKAYRAVRLLKGDISPEEYSLYEFQKGGAFDVKKRRLQNQEPNP</sequence>
<name>A0AAW4KZU6_9BACT</name>
<feature type="chain" id="PRO_5043711329" evidence="1">
    <location>
        <begin position="20"/>
        <end position="280"/>
    </location>
</feature>
<accession>A0AAW4KZU6</accession>
<organism evidence="2 3">
    <name type="scientific">Geoanaerobacter pelophilus</name>
    <dbReference type="NCBI Taxonomy" id="60036"/>
    <lineage>
        <taxon>Bacteria</taxon>
        <taxon>Pseudomonadati</taxon>
        <taxon>Thermodesulfobacteriota</taxon>
        <taxon>Desulfuromonadia</taxon>
        <taxon>Geobacterales</taxon>
        <taxon>Geobacteraceae</taxon>
        <taxon>Geoanaerobacter</taxon>
    </lineage>
</organism>
<keyword evidence="1" id="KW-0732">Signal</keyword>
<protein>
    <submittedName>
        <fullName evidence="2">Conjugal transfer protein TraF</fullName>
    </submittedName>
</protein>
<dbReference type="RefSeq" id="WP_214169848.1">
    <property type="nucleotide sequence ID" value="NZ_JAHCVJ010000001.1"/>
</dbReference>
<dbReference type="Pfam" id="PF13728">
    <property type="entry name" value="TraF"/>
    <property type="match status" value="1"/>
</dbReference>
<dbReference type="SUPFAM" id="SSF52833">
    <property type="entry name" value="Thioredoxin-like"/>
    <property type="match status" value="1"/>
</dbReference>
<reference evidence="2 3" key="1">
    <citation type="submission" date="2021-05" db="EMBL/GenBank/DDBJ databases">
        <title>The draft genome of Geobacter pelophilus DSM 12255.</title>
        <authorList>
            <person name="Xu Z."/>
            <person name="Masuda Y."/>
            <person name="Itoh H."/>
            <person name="Senoo K."/>
        </authorList>
    </citation>
    <scope>NUCLEOTIDE SEQUENCE [LARGE SCALE GENOMIC DNA]</scope>
    <source>
        <strain evidence="2 3">DSM 12255</strain>
    </source>
</reference>